<feature type="binding site" evidence="8">
    <location>
        <position position="395"/>
    </location>
    <ligand>
        <name>Zn(2+)</name>
        <dbReference type="ChEBI" id="CHEBI:29105"/>
    </ligand>
</feature>
<dbReference type="Pfam" id="PF01653">
    <property type="entry name" value="DNA_ligase_aden"/>
    <property type="match status" value="1"/>
</dbReference>
<dbReference type="Pfam" id="PF03120">
    <property type="entry name" value="OB_DNA_ligase"/>
    <property type="match status" value="1"/>
</dbReference>
<comment type="catalytic activity">
    <reaction evidence="8">
        <text>NAD(+) + (deoxyribonucleotide)n-3'-hydroxyl + 5'-phospho-(deoxyribonucleotide)m = (deoxyribonucleotide)n+m + AMP + beta-nicotinamide D-nucleotide.</text>
        <dbReference type="EC" id="6.5.1.2"/>
    </reaction>
</comment>
<dbReference type="Proteomes" id="UP000779508">
    <property type="component" value="Unassembled WGS sequence"/>
</dbReference>
<feature type="binding site" evidence="8">
    <location>
        <begin position="25"/>
        <end position="29"/>
    </location>
    <ligand>
        <name>NAD(+)</name>
        <dbReference type="ChEBI" id="CHEBI:57540"/>
    </ligand>
</feature>
<dbReference type="InterPro" id="IPR013840">
    <property type="entry name" value="DNAligase_N"/>
</dbReference>
<gene>
    <name evidence="8 10" type="primary">ligA</name>
    <name evidence="10" type="ORF">KQI88_16520</name>
</gene>
<evidence type="ECO:0000313" key="11">
    <source>
        <dbReference type="Proteomes" id="UP000779508"/>
    </source>
</evidence>
<dbReference type="Pfam" id="PF00533">
    <property type="entry name" value="BRCT"/>
    <property type="match status" value="1"/>
</dbReference>
<comment type="similarity">
    <text evidence="8">Belongs to the NAD-dependent DNA ligase family. LigA subfamily.</text>
</comment>
<comment type="function">
    <text evidence="1 8">DNA ligase that catalyzes the formation of phosphodiester linkages between 5'-phosphoryl and 3'-hydroxyl groups in double-stranded DNA using NAD as a coenzyme and as the energy source for the reaction. It is essential for DNA replication and repair of damaged DNA.</text>
</comment>
<accession>A0ABS6G6B8</accession>
<organism evidence="10 11">
    <name type="scientific">Alkaliphilus flagellatus</name>
    <dbReference type="NCBI Taxonomy" id="2841507"/>
    <lineage>
        <taxon>Bacteria</taxon>
        <taxon>Bacillati</taxon>
        <taxon>Bacillota</taxon>
        <taxon>Clostridia</taxon>
        <taxon>Peptostreptococcales</taxon>
        <taxon>Natronincolaceae</taxon>
        <taxon>Alkaliphilus</taxon>
    </lineage>
</organism>
<comment type="caution">
    <text evidence="10">The sequence shown here is derived from an EMBL/GenBank/DDBJ whole genome shotgun (WGS) entry which is preliminary data.</text>
</comment>
<dbReference type="GO" id="GO:0003911">
    <property type="term" value="F:DNA ligase (NAD+) activity"/>
    <property type="evidence" value="ECO:0007669"/>
    <property type="project" value="UniProtKB-EC"/>
</dbReference>
<protein>
    <recommendedName>
        <fullName evidence="8">DNA ligase</fullName>
        <ecNumber evidence="8">6.5.1.2</ecNumber>
    </recommendedName>
    <alternativeName>
        <fullName evidence="8">Polydeoxyribonucleotide synthase [NAD(+)]</fullName>
    </alternativeName>
</protein>
<dbReference type="SMART" id="SM00278">
    <property type="entry name" value="HhH1"/>
    <property type="match status" value="4"/>
</dbReference>
<dbReference type="InterPro" id="IPR003583">
    <property type="entry name" value="Hlx-hairpin-Hlx_DNA-bd_motif"/>
</dbReference>
<feature type="binding site" evidence="8">
    <location>
        <position position="414"/>
    </location>
    <ligand>
        <name>Zn(2+)</name>
        <dbReference type="ChEBI" id="CHEBI:29105"/>
    </ligand>
</feature>
<keyword evidence="6 8" id="KW-0234">DNA repair</keyword>
<dbReference type="InterPro" id="IPR004150">
    <property type="entry name" value="NAD_DNA_ligase_OB"/>
</dbReference>
<comment type="cofactor">
    <cofactor evidence="8">
        <name>Mg(2+)</name>
        <dbReference type="ChEBI" id="CHEBI:18420"/>
    </cofactor>
    <cofactor evidence="8">
        <name>Mn(2+)</name>
        <dbReference type="ChEBI" id="CHEBI:29035"/>
    </cofactor>
</comment>
<keyword evidence="2 8" id="KW-0235">DNA replication</keyword>
<keyword evidence="8" id="KW-0460">Magnesium</keyword>
<keyword evidence="4 8" id="KW-0227">DNA damage</keyword>
<dbReference type="NCBIfam" id="NF005932">
    <property type="entry name" value="PRK07956.1"/>
    <property type="match status" value="1"/>
</dbReference>
<evidence type="ECO:0000256" key="1">
    <source>
        <dbReference type="ARBA" id="ARBA00004067"/>
    </source>
</evidence>
<feature type="active site" description="N6-AMP-lysine intermediate" evidence="8">
    <location>
        <position position="108"/>
    </location>
</feature>
<feature type="binding site" evidence="8">
    <location>
        <position position="392"/>
    </location>
    <ligand>
        <name>Zn(2+)</name>
        <dbReference type="ChEBI" id="CHEBI:29105"/>
    </ligand>
</feature>
<dbReference type="InterPro" id="IPR041663">
    <property type="entry name" value="DisA/LigA_HHH"/>
</dbReference>
<feature type="binding site" evidence="8">
    <location>
        <position position="408"/>
    </location>
    <ligand>
        <name>Zn(2+)</name>
        <dbReference type="ChEBI" id="CHEBI:29105"/>
    </ligand>
</feature>
<evidence type="ECO:0000256" key="4">
    <source>
        <dbReference type="ARBA" id="ARBA00022763"/>
    </source>
</evidence>
<evidence type="ECO:0000256" key="5">
    <source>
        <dbReference type="ARBA" id="ARBA00022833"/>
    </source>
</evidence>
<dbReference type="NCBIfam" id="TIGR00575">
    <property type="entry name" value="dnlj"/>
    <property type="match status" value="1"/>
</dbReference>
<dbReference type="InterPro" id="IPR001679">
    <property type="entry name" value="DNA_ligase"/>
</dbReference>
<evidence type="ECO:0000256" key="3">
    <source>
        <dbReference type="ARBA" id="ARBA00022723"/>
    </source>
</evidence>
<dbReference type="EMBL" id="JAHLQK010000007">
    <property type="protein sequence ID" value="MBU5678025.1"/>
    <property type="molecule type" value="Genomic_DNA"/>
</dbReference>
<dbReference type="RefSeq" id="WP_216419397.1">
    <property type="nucleotide sequence ID" value="NZ_JAHLQK010000007.1"/>
</dbReference>
<keyword evidence="8 10" id="KW-0436">Ligase</keyword>
<dbReference type="EC" id="6.5.1.2" evidence="8"/>
<dbReference type="CDD" id="cd00114">
    <property type="entry name" value="LIGANc"/>
    <property type="match status" value="1"/>
</dbReference>
<evidence type="ECO:0000256" key="6">
    <source>
        <dbReference type="ARBA" id="ARBA00023204"/>
    </source>
</evidence>
<dbReference type="InterPro" id="IPR013839">
    <property type="entry name" value="DNAligase_adenylation"/>
</dbReference>
<reference evidence="10 11" key="1">
    <citation type="submission" date="2021-06" db="EMBL/GenBank/DDBJ databases">
        <authorList>
            <person name="Sun Q."/>
            <person name="Li D."/>
        </authorList>
    </citation>
    <scope>NUCLEOTIDE SEQUENCE [LARGE SCALE GENOMIC DNA]</scope>
    <source>
        <strain evidence="10 11">MSJ-5</strain>
    </source>
</reference>
<dbReference type="SMART" id="SM00292">
    <property type="entry name" value="BRCT"/>
    <property type="match status" value="1"/>
</dbReference>
<evidence type="ECO:0000256" key="7">
    <source>
        <dbReference type="ARBA" id="ARBA00023211"/>
    </source>
</evidence>
<keyword evidence="8" id="KW-0520">NAD</keyword>
<evidence type="ECO:0000256" key="2">
    <source>
        <dbReference type="ARBA" id="ARBA00022705"/>
    </source>
</evidence>
<name>A0ABS6G6B8_9FIRM</name>
<sequence>MRKLVDKLNEYSYRYYVLDDPIVSDKEYDELYDQLVVLEKKTNTVLPDSPTIRVGGEVLKGFTTHEHLAPLWSLDKCKTPEELISWDIRVKRLLQNSLLPIEYVMEFKFDGLTLNLTYEGGQLVQAATRGNGIVGEGILEQVKTIKSIPLTIPYKEKIEVQGEGLMGLSVLQEYNKIAPEPLKNARNAAAGALRNLDPKVTATRKLDAFCYNVGYYEGIEFNTHMEIIDFLKNNRFPVSKYVKKFDNINEVIDEINKIKEELKNFDFLTDGLVIKINSIETRRQLGYTQKFPRWAMAFKFEAEEVTTQLKDVIWQVGRTGKLTPSAVLEAVDIGGVTVSRATLNNWDDIQRKGVKIGCDVWLRRSNDVIPEIMGAIEETCENAVDIEKPEYCPACHSEVLEKGAHIFCPNSLSCKPQLVSRIVHYASRDAMDIIGFSEKTAEQLFEELDLRDIADLYEIKYEDLIKLSRFGDKKARNLLDAIENSKNCKLDAFIFALGIPNVGRKTAMDLAKHYKSFKAIEESKFDELITLPDVGDIVAQSIIDFFHDEEIKKSIEKLLGEGVSPKYEEGEKKESIFSGKTVVVTGTLEKYGRKEIKELFEKLGAKVASSVSKNTDFVLAGEAAGSKLDKAREIIESGVDTNLKIISEKEFEEII</sequence>
<dbReference type="PIRSF" id="PIRSF001604">
    <property type="entry name" value="LigA"/>
    <property type="match status" value="1"/>
</dbReference>
<dbReference type="PANTHER" id="PTHR23389:SF9">
    <property type="entry name" value="DNA LIGASE"/>
    <property type="match status" value="1"/>
</dbReference>
<feature type="binding site" evidence="8">
    <location>
        <position position="129"/>
    </location>
    <ligand>
        <name>NAD(+)</name>
        <dbReference type="ChEBI" id="CHEBI:57540"/>
    </ligand>
</feature>
<dbReference type="HAMAP" id="MF_01588">
    <property type="entry name" value="DNA_ligase_A"/>
    <property type="match status" value="1"/>
</dbReference>
<evidence type="ECO:0000256" key="8">
    <source>
        <dbReference type="HAMAP-Rule" id="MF_01588"/>
    </source>
</evidence>
<feature type="binding site" evidence="8">
    <location>
        <position position="275"/>
    </location>
    <ligand>
        <name>NAD(+)</name>
        <dbReference type="ChEBI" id="CHEBI:57540"/>
    </ligand>
</feature>
<dbReference type="Pfam" id="PF12826">
    <property type="entry name" value="HHH_2"/>
    <property type="match status" value="1"/>
</dbReference>
<evidence type="ECO:0000313" key="10">
    <source>
        <dbReference type="EMBL" id="MBU5678025.1"/>
    </source>
</evidence>
<dbReference type="InterPro" id="IPR001357">
    <property type="entry name" value="BRCT_dom"/>
</dbReference>
<evidence type="ECO:0000259" key="9">
    <source>
        <dbReference type="PROSITE" id="PS50172"/>
    </source>
</evidence>
<feature type="binding site" evidence="8">
    <location>
        <begin position="73"/>
        <end position="74"/>
    </location>
    <ligand>
        <name>NAD(+)</name>
        <dbReference type="ChEBI" id="CHEBI:57540"/>
    </ligand>
</feature>
<keyword evidence="3 8" id="KW-0479">Metal-binding</keyword>
<proteinExistence type="inferred from homology"/>
<keyword evidence="5 8" id="KW-0862">Zinc</keyword>
<dbReference type="CDD" id="cd17748">
    <property type="entry name" value="BRCT_DNA_ligase_like"/>
    <property type="match status" value="1"/>
</dbReference>
<keyword evidence="11" id="KW-1185">Reference proteome</keyword>
<dbReference type="PANTHER" id="PTHR23389">
    <property type="entry name" value="CHROMOSOME TRANSMISSION FIDELITY FACTOR 18"/>
    <property type="match status" value="1"/>
</dbReference>
<feature type="binding site" evidence="8">
    <location>
        <position position="163"/>
    </location>
    <ligand>
        <name>NAD(+)</name>
        <dbReference type="ChEBI" id="CHEBI:57540"/>
    </ligand>
</feature>
<dbReference type="PROSITE" id="PS50172">
    <property type="entry name" value="BRCT"/>
    <property type="match status" value="1"/>
</dbReference>
<feature type="binding site" evidence="8">
    <location>
        <position position="299"/>
    </location>
    <ligand>
        <name>NAD(+)</name>
        <dbReference type="ChEBI" id="CHEBI:57540"/>
    </ligand>
</feature>
<keyword evidence="7 8" id="KW-0464">Manganese</keyword>
<dbReference type="SMART" id="SM00532">
    <property type="entry name" value="LIGANc"/>
    <property type="match status" value="1"/>
</dbReference>
<feature type="domain" description="BRCT" evidence="9">
    <location>
        <begin position="572"/>
        <end position="655"/>
    </location>
</feature>
<feature type="binding site" evidence="8">
    <location>
        <position position="106"/>
    </location>
    <ligand>
        <name>NAD(+)</name>
        <dbReference type="ChEBI" id="CHEBI:57540"/>
    </ligand>
</feature>